<dbReference type="STRING" id="75379.Tint_2350"/>
<comment type="similarity">
    <text evidence="1">Belongs to the UPF0246 family.</text>
</comment>
<dbReference type="PANTHER" id="PTHR30283:SF4">
    <property type="entry name" value="PEROXIDE STRESS RESISTANCE PROTEIN YAAA"/>
    <property type="match status" value="1"/>
</dbReference>
<proteinExistence type="inferred from homology"/>
<dbReference type="EMBL" id="CP002021">
    <property type="protein sequence ID" value="ADG31699.1"/>
    <property type="molecule type" value="Genomic_DNA"/>
</dbReference>
<dbReference type="eggNOG" id="COG3022">
    <property type="taxonomic scope" value="Bacteria"/>
</dbReference>
<dbReference type="AlphaFoldDB" id="D5X4N5"/>
<dbReference type="NCBIfam" id="NF002541">
    <property type="entry name" value="PRK02101.1-1"/>
    <property type="match status" value="1"/>
</dbReference>
<organism evidence="2">
    <name type="scientific">Thiomonas intermedia (strain K12)</name>
    <name type="common">Thiobacillus intermedius</name>
    <dbReference type="NCBI Taxonomy" id="75379"/>
    <lineage>
        <taxon>Bacteria</taxon>
        <taxon>Pseudomonadati</taxon>
        <taxon>Pseudomonadota</taxon>
        <taxon>Betaproteobacteria</taxon>
        <taxon>Burkholderiales</taxon>
        <taxon>Thiomonas</taxon>
    </lineage>
</organism>
<dbReference type="NCBIfam" id="NF002542">
    <property type="entry name" value="PRK02101.1-3"/>
    <property type="match status" value="1"/>
</dbReference>
<protein>
    <recommendedName>
        <fullName evidence="1">UPF0246 protein Tint_2350</fullName>
    </recommendedName>
</protein>
<dbReference type="PANTHER" id="PTHR30283">
    <property type="entry name" value="PEROXIDE STRESS RESPONSE PROTEIN YAAA"/>
    <property type="match status" value="1"/>
</dbReference>
<gene>
    <name evidence="2" type="ordered locus">Tint_2350</name>
</gene>
<dbReference type="GO" id="GO:0005829">
    <property type="term" value="C:cytosol"/>
    <property type="evidence" value="ECO:0007669"/>
    <property type="project" value="TreeGrafter"/>
</dbReference>
<accession>D5X4N5</accession>
<dbReference type="GO" id="GO:0033194">
    <property type="term" value="P:response to hydroperoxide"/>
    <property type="evidence" value="ECO:0007669"/>
    <property type="project" value="TreeGrafter"/>
</dbReference>
<dbReference type="HAMAP" id="MF_00652">
    <property type="entry name" value="UPF0246"/>
    <property type="match status" value="1"/>
</dbReference>
<dbReference type="InterPro" id="IPR005583">
    <property type="entry name" value="YaaA"/>
</dbReference>
<sequence>MLLMVLSPAKSLDYTTPPTTSIATQPQFTLQAKVLVDGLRKQSPQQLSALMGISDKLAALNAARFAEWQPSFTPQDSKQAVLAFNGDVYEGLDARSLSEADLQWAQQHLRVLSGLYGVLRPLDLMRPYRLEMGTAWPNTKGKDLYAYWGTQIAENLNAELAGGKGEPVLVNLASDEYFRSVDRKALKARVVQPVFQDGTPQTGYKIVSFYAKRARGLMARYVIQHRLTQVDALKAFDSDGYRFVPEASKIDQWVFRRDKVSA</sequence>
<reference evidence="2" key="1">
    <citation type="submission" date="2010-04" db="EMBL/GenBank/DDBJ databases">
        <title>Complete sequence of Thiomonas intermedia K12.</title>
        <authorList>
            <consortium name="US DOE Joint Genome Institute"/>
            <person name="Lucas S."/>
            <person name="Copeland A."/>
            <person name="Lapidus A."/>
            <person name="Cheng J.-F."/>
            <person name="Bruce D."/>
            <person name="Goodwin L."/>
            <person name="Pitluck S."/>
            <person name="Davenport K."/>
            <person name="Detter J.C."/>
            <person name="Han C."/>
            <person name="Tapia R."/>
            <person name="Land M."/>
            <person name="Hauser L."/>
            <person name="Kyrpides N."/>
            <person name="Ovchinnikova G."/>
            <person name="Kerfeld C.A."/>
            <person name="Cannon G.C."/>
            <person name="Heinhorst S."/>
            <person name="Woyke T."/>
        </authorList>
    </citation>
    <scope>NUCLEOTIDE SEQUENCE [LARGE SCALE GENOMIC DNA]</scope>
    <source>
        <strain evidence="2">K12</strain>
    </source>
</reference>
<dbReference type="HOGENOM" id="CLU_061989_0_0_4"/>
<evidence type="ECO:0000256" key="1">
    <source>
        <dbReference type="HAMAP-Rule" id="MF_00652"/>
    </source>
</evidence>
<dbReference type="Pfam" id="PF03883">
    <property type="entry name" value="H2O2_YaaD"/>
    <property type="match status" value="1"/>
</dbReference>
<evidence type="ECO:0000313" key="2">
    <source>
        <dbReference type="EMBL" id="ADG31699.1"/>
    </source>
</evidence>
<dbReference type="KEGG" id="tin:Tint_2350"/>
<dbReference type="BioCyc" id="TINT75379:TINT_RS11760-MONOMER"/>
<name>D5X4N5_THIK1</name>